<reference evidence="1" key="1">
    <citation type="submission" date="2012-09" db="EMBL/GenBank/DDBJ databases">
        <authorList>
            <person name="Martin A.A."/>
        </authorList>
    </citation>
    <scope>NUCLEOTIDE SEQUENCE</scope>
</reference>
<evidence type="ECO:0000313" key="2">
    <source>
        <dbReference type="WBParaSite" id="ACAC_0000599301-mRNA-1"/>
    </source>
</evidence>
<organism evidence="1 2">
    <name type="scientific">Angiostrongylus cantonensis</name>
    <name type="common">Rat lungworm</name>
    <dbReference type="NCBI Taxonomy" id="6313"/>
    <lineage>
        <taxon>Eukaryota</taxon>
        <taxon>Metazoa</taxon>
        <taxon>Ecdysozoa</taxon>
        <taxon>Nematoda</taxon>
        <taxon>Chromadorea</taxon>
        <taxon>Rhabditida</taxon>
        <taxon>Rhabditina</taxon>
        <taxon>Rhabditomorpha</taxon>
        <taxon>Strongyloidea</taxon>
        <taxon>Metastrongylidae</taxon>
        <taxon>Angiostrongylus</taxon>
    </lineage>
</organism>
<dbReference type="AlphaFoldDB" id="A0A0K0D7E8"/>
<reference evidence="2" key="2">
    <citation type="submission" date="2017-02" db="UniProtKB">
        <authorList>
            <consortium name="WormBaseParasite"/>
        </authorList>
    </citation>
    <scope>IDENTIFICATION</scope>
</reference>
<name>A0A0K0D7E8_ANGCA</name>
<sequence length="61" mass="6984">MATDDKELLLNSDKDRDPSGMVELTETLVNLRYFAGASKLNENLKEFYAPPQRQKSCSYLK</sequence>
<proteinExistence type="predicted"/>
<protein>
    <submittedName>
        <fullName evidence="2">FH2 domain-containing protein</fullName>
    </submittedName>
</protein>
<dbReference type="Proteomes" id="UP000035642">
    <property type="component" value="Unassembled WGS sequence"/>
</dbReference>
<dbReference type="WBParaSite" id="ACAC_0000599301-mRNA-1">
    <property type="protein sequence ID" value="ACAC_0000599301-mRNA-1"/>
    <property type="gene ID" value="ACAC_0000599301"/>
</dbReference>
<evidence type="ECO:0000313" key="1">
    <source>
        <dbReference type="Proteomes" id="UP000035642"/>
    </source>
</evidence>
<keyword evidence="1" id="KW-1185">Reference proteome</keyword>
<accession>A0A0K0D7E8</accession>